<name>R0FI49_9BRAS</name>
<sequence length="168" mass="18739">MANSHTMVMLVYIVMFYMTSPIFSQEVLDNVAISPTSGFEIYIETPDEAPSELAESPAEKCDPEPINDYSQKQLDFLRACAEKSSSKCGDEIFNNLVDETATRITDRCCLDILKTGKDCYLGVAKIIFSIKENKEMGSKAIPRSKQTWNNCVHRVGNKIGTVPVSLEQ</sequence>
<dbReference type="PANTHER" id="PTHR31207">
    <property type="entry name" value="ECA1 GAMETOGENESIS FAMILY PROTEIN (DUF784)-RELATED-RELATED"/>
    <property type="match status" value="1"/>
</dbReference>
<dbReference type="OrthoDB" id="1368054at2759"/>
<gene>
    <name evidence="4" type="ORF">CARUB_v10002550mg</name>
</gene>
<evidence type="ECO:0000259" key="3">
    <source>
        <dbReference type="Pfam" id="PF05617"/>
    </source>
</evidence>
<keyword evidence="5" id="KW-1185">Reference proteome</keyword>
<evidence type="ECO:0000256" key="1">
    <source>
        <dbReference type="ARBA" id="ARBA00022729"/>
    </source>
</evidence>
<dbReference type="Proteomes" id="UP000029121">
    <property type="component" value="Unassembled WGS sequence"/>
</dbReference>
<evidence type="ECO:0000256" key="2">
    <source>
        <dbReference type="SAM" id="SignalP"/>
    </source>
</evidence>
<dbReference type="AlphaFoldDB" id="R0FI49"/>
<dbReference type="KEGG" id="crb:17884178"/>
<organism evidence="4 5">
    <name type="scientific">Capsella rubella</name>
    <dbReference type="NCBI Taxonomy" id="81985"/>
    <lineage>
        <taxon>Eukaryota</taxon>
        <taxon>Viridiplantae</taxon>
        <taxon>Streptophyta</taxon>
        <taxon>Embryophyta</taxon>
        <taxon>Tracheophyta</taxon>
        <taxon>Spermatophyta</taxon>
        <taxon>Magnoliopsida</taxon>
        <taxon>eudicotyledons</taxon>
        <taxon>Gunneridae</taxon>
        <taxon>Pentapetalae</taxon>
        <taxon>rosids</taxon>
        <taxon>malvids</taxon>
        <taxon>Brassicales</taxon>
        <taxon>Brassicaceae</taxon>
        <taxon>Camelineae</taxon>
        <taxon>Capsella</taxon>
    </lineage>
</organism>
<protein>
    <recommendedName>
        <fullName evidence="3">Prolamin-like domain-containing protein</fullName>
    </recommendedName>
</protein>
<evidence type="ECO:0000313" key="4">
    <source>
        <dbReference type="EMBL" id="EOA22027.1"/>
    </source>
</evidence>
<evidence type="ECO:0000313" key="5">
    <source>
        <dbReference type="Proteomes" id="UP000029121"/>
    </source>
</evidence>
<feature type="chain" id="PRO_5004341816" description="Prolamin-like domain-containing protein" evidence="2">
    <location>
        <begin position="25"/>
        <end position="168"/>
    </location>
</feature>
<dbReference type="PANTHER" id="PTHR31207:SF23">
    <property type="entry name" value="DOWNREGULATED IN DIF1 18-RELATED"/>
    <property type="match status" value="1"/>
</dbReference>
<dbReference type="STRING" id="81985.R0FI49"/>
<proteinExistence type="predicted"/>
<dbReference type="Pfam" id="PF05617">
    <property type="entry name" value="Prolamin_like"/>
    <property type="match status" value="1"/>
</dbReference>
<feature type="domain" description="Prolamin-like" evidence="3">
    <location>
        <begin position="80"/>
        <end position="152"/>
    </location>
</feature>
<dbReference type="InterPro" id="IPR040220">
    <property type="entry name" value="DD11"/>
</dbReference>
<dbReference type="eggNOG" id="ENOG502R1KI">
    <property type="taxonomic scope" value="Eukaryota"/>
</dbReference>
<accession>R0FI49</accession>
<dbReference type="InterPro" id="IPR008502">
    <property type="entry name" value="Prolamin-like"/>
</dbReference>
<keyword evidence="1 2" id="KW-0732">Signal</keyword>
<dbReference type="EMBL" id="KB870810">
    <property type="protein sequence ID" value="EOA22027.1"/>
    <property type="molecule type" value="Genomic_DNA"/>
</dbReference>
<feature type="signal peptide" evidence="2">
    <location>
        <begin position="1"/>
        <end position="24"/>
    </location>
</feature>
<reference evidence="5" key="1">
    <citation type="journal article" date="2013" name="Nat. Genet.">
        <title>The Capsella rubella genome and the genomic consequences of rapid mating system evolution.</title>
        <authorList>
            <person name="Slotte T."/>
            <person name="Hazzouri K.M."/>
            <person name="Agren J.A."/>
            <person name="Koenig D."/>
            <person name="Maumus F."/>
            <person name="Guo Y.L."/>
            <person name="Steige K."/>
            <person name="Platts A.E."/>
            <person name="Escobar J.S."/>
            <person name="Newman L.K."/>
            <person name="Wang W."/>
            <person name="Mandakova T."/>
            <person name="Vello E."/>
            <person name="Smith L.M."/>
            <person name="Henz S.R."/>
            <person name="Steffen J."/>
            <person name="Takuno S."/>
            <person name="Brandvain Y."/>
            <person name="Coop G."/>
            <person name="Andolfatto P."/>
            <person name="Hu T.T."/>
            <person name="Blanchette M."/>
            <person name="Clark R.M."/>
            <person name="Quesneville H."/>
            <person name="Nordborg M."/>
            <person name="Gaut B.S."/>
            <person name="Lysak M.A."/>
            <person name="Jenkins J."/>
            <person name="Grimwood J."/>
            <person name="Chapman J."/>
            <person name="Prochnik S."/>
            <person name="Shu S."/>
            <person name="Rokhsar D."/>
            <person name="Schmutz J."/>
            <person name="Weigel D."/>
            <person name="Wright S.I."/>
        </authorList>
    </citation>
    <scope>NUCLEOTIDE SEQUENCE [LARGE SCALE GENOMIC DNA]</scope>
    <source>
        <strain evidence="5">cv. Monte Gargano</strain>
    </source>
</reference>